<dbReference type="InterPro" id="IPR049059">
    <property type="entry name" value="NAD_Glu_DH_HM1"/>
</dbReference>
<feature type="domain" description="NAD-glutamate dehydrogenase ACT3" evidence="6">
    <location>
        <begin position="511"/>
        <end position="580"/>
    </location>
</feature>
<reference evidence="7 8" key="1">
    <citation type="submission" date="2018-09" db="EMBL/GenBank/DDBJ databases">
        <title>Sphingomonas peninsula sp. nov., isolated from fildes peninsula, Antarctic soil.</title>
        <authorList>
            <person name="Yingchao G."/>
        </authorList>
    </citation>
    <scope>NUCLEOTIDE SEQUENCE [LARGE SCALE GENOMIC DNA]</scope>
    <source>
        <strain evidence="7 8">YZ-8</strain>
    </source>
</reference>
<feature type="domain" description="NAD-glutamate dehydrogenase ACT2" evidence="5">
    <location>
        <begin position="366"/>
        <end position="454"/>
    </location>
</feature>
<accession>A0A494TCC5</accession>
<dbReference type="SUPFAM" id="SSF53223">
    <property type="entry name" value="Aminoacid dehydrogenase-like, N-terminal domain"/>
    <property type="match status" value="1"/>
</dbReference>
<evidence type="ECO:0000259" key="6">
    <source>
        <dbReference type="Pfam" id="PF21077"/>
    </source>
</evidence>
<dbReference type="Pfam" id="PF21075">
    <property type="entry name" value="GDH_ACT1"/>
    <property type="match status" value="1"/>
</dbReference>
<dbReference type="InterPro" id="IPR036291">
    <property type="entry name" value="NAD(P)-bd_dom_sf"/>
</dbReference>
<feature type="domain" description="NAD-glutamate dehydrogenase catalytic" evidence="2">
    <location>
        <begin position="682"/>
        <end position="1173"/>
    </location>
</feature>
<dbReference type="EMBL" id="CP032829">
    <property type="protein sequence ID" value="AYJ86810.1"/>
    <property type="molecule type" value="Genomic_DNA"/>
</dbReference>
<dbReference type="RefSeq" id="WP_121153464.1">
    <property type="nucleotide sequence ID" value="NZ_CP032829.1"/>
</dbReference>
<dbReference type="GO" id="GO:0006538">
    <property type="term" value="P:L-glutamate catabolic process"/>
    <property type="evidence" value="ECO:0007669"/>
    <property type="project" value="InterPro"/>
</dbReference>
<dbReference type="OrthoDB" id="9758052at2"/>
<dbReference type="Proteomes" id="UP000276254">
    <property type="component" value="Chromosome"/>
</dbReference>
<dbReference type="Pfam" id="PF21074">
    <property type="entry name" value="GDH_C"/>
    <property type="match status" value="1"/>
</dbReference>
<evidence type="ECO:0000259" key="3">
    <source>
        <dbReference type="Pfam" id="PF21074"/>
    </source>
</evidence>
<dbReference type="GO" id="GO:0004352">
    <property type="term" value="F:glutamate dehydrogenase (NAD+) activity"/>
    <property type="evidence" value="ECO:0007669"/>
    <property type="project" value="InterPro"/>
</dbReference>
<dbReference type="PANTHER" id="PTHR43403:SF1">
    <property type="entry name" value="NAD-SPECIFIC GLUTAMATE DEHYDROGENASE"/>
    <property type="match status" value="1"/>
</dbReference>
<dbReference type="InterPro" id="IPR024727">
    <property type="entry name" value="NAD_Glu_DH_N_ACT1"/>
</dbReference>
<dbReference type="Pfam" id="PF21079">
    <property type="entry name" value="GDH_HM2"/>
    <property type="match status" value="1"/>
</dbReference>
<evidence type="ECO:0000259" key="2">
    <source>
        <dbReference type="Pfam" id="PF05088"/>
    </source>
</evidence>
<proteinExistence type="predicted"/>
<dbReference type="InterPro" id="IPR049056">
    <property type="entry name" value="NAD_Glu_DH_HM3"/>
</dbReference>
<dbReference type="Pfam" id="PF21078">
    <property type="entry name" value="GDH_HM3"/>
    <property type="match status" value="1"/>
</dbReference>
<protein>
    <submittedName>
        <fullName evidence="7">Glutamate dehydrogenase</fullName>
    </submittedName>
</protein>
<keyword evidence="1" id="KW-0560">Oxidoreductase</keyword>
<name>A0A494TCC5_SPHPE</name>
<dbReference type="InterPro" id="IPR007780">
    <property type="entry name" value="NAD_Glu_DH_bac"/>
</dbReference>
<dbReference type="Pfam" id="PF21073">
    <property type="entry name" value="GDH_HM1"/>
    <property type="match status" value="1"/>
</dbReference>
<keyword evidence="8" id="KW-1185">Reference proteome</keyword>
<dbReference type="Gene3D" id="3.40.50.720">
    <property type="entry name" value="NAD(P)-binding Rossmann-like Domain"/>
    <property type="match status" value="1"/>
</dbReference>
<evidence type="ECO:0000256" key="1">
    <source>
        <dbReference type="ARBA" id="ARBA00023002"/>
    </source>
</evidence>
<dbReference type="InterPro" id="IPR028971">
    <property type="entry name" value="NAD-GDH_cat"/>
</dbReference>
<dbReference type="InterPro" id="IPR049062">
    <property type="entry name" value="NAD_Glu_DH_ACT2"/>
</dbReference>
<dbReference type="SUPFAM" id="SSF51735">
    <property type="entry name" value="NAD(P)-binding Rossmann-fold domains"/>
    <property type="match status" value="1"/>
</dbReference>
<dbReference type="InterPro" id="IPR049064">
    <property type="entry name" value="NAD_Glu_DH_ACT3"/>
</dbReference>
<dbReference type="InterPro" id="IPR046346">
    <property type="entry name" value="Aminoacid_DH-like_N_sf"/>
</dbReference>
<organism evidence="7 8">
    <name type="scientific">Sphingomonas paeninsulae</name>
    <dbReference type="NCBI Taxonomy" id="2319844"/>
    <lineage>
        <taxon>Bacteria</taxon>
        <taxon>Pseudomonadati</taxon>
        <taxon>Pseudomonadota</taxon>
        <taxon>Alphaproteobacteria</taxon>
        <taxon>Sphingomonadales</taxon>
        <taxon>Sphingomonadaceae</taxon>
        <taxon>Sphingomonas</taxon>
    </lineage>
</organism>
<dbReference type="Pfam" id="PF21076">
    <property type="entry name" value="GDH_ACT2"/>
    <property type="match status" value="1"/>
</dbReference>
<dbReference type="InterPro" id="IPR048381">
    <property type="entry name" value="GDH_C"/>
</dbReference>
<dbReference type="KEGG" id="spha:D3Y57_13680"/>
<feature type="domain" description="NAD-specific glutamate dehydrogenase C-terminal" evidence="3">
    <location>
        <begin position="1218"/>
        <end position="1540"/>
    </location>
</feature>
<sequence length="1553" mass="167307">MATARAHDSLQQPSSHDKKLIDTIAKTLVAGALPGETNGFEKVDRVAAATLVLVALGKRARGKVSMAAETGNDASGRRLMRLAIVNDDMPFLVDSIAATVAAHDLDIYRVLHPLIAVKRDGAGFSGFGGDARESLVYMDVERADARGRRELLSSIETNLGHVRAAVRDWSAMKDALARDVALVNADGGSQEGAALLAWMLDRNLTLVGHAHFAANGTISDGLGLAPLIGDAALAPESRQLAIEWLKTHEAPLVVKSNFISTVHRRAPLDLIILPVKDANGDDGLSIHMGLWTSSALTAAPQDIPVLRQRLAALETKYGFDPAGHAGKALTHALTALPHDLLIGIGAEALEDVALTAMSLADRPRTRLLLARDALDRHMFAFAWLPRDELSTARRVAIGEMLAEASGGTMLNWSIDLGDSGVALIRYTFDRRGSQRRADGDALDRQLEKMVRGWQPSVEASLGERGDAGRAARLAIRYSGAFPIPYRLGAGPEEAALDIERLYGLADPAQRGVRIYRNADDAADRLRLKLYSLTPVMLSDAVPALENFGFRVVEEVSTELTEQLGHMHRFVLDLAKDNAADVLKRADVVEAAIASVLEGSAEDDRFNELLIAVALSPKSAVLFRALFRYLRQTGLTYGLSTVADALLHEPEIARAIVALFFARHDPAGRKKAKTAAEAADLAIESGLVQVAAIDEDRILRLFRSVVMATLRTNFFAPAAAEAIAFKFDSAEVPGLPAPVPWREIFVYSPRVEGIHLRAGPVARGGLRWSDRRDDFRTEILGLMKAQRVKNAVIVPTGAKGGFFPKALPDAATNRDAWLAEGTETYRIFIRTLLSITDNIIDNKIVHPDSVVILDGDDPYFVVAADKGTASFSDVANAIALERNFWLGDAFASGGSVGYDHKAMAITARGAWISVQRHFAELGVDVQTQPVRVVGCGDMSGDVFGNGMLLSKSLKIVAAFDHRHIFLDPDPDPAVSWEERARMFALPRSSWADYNPKLISNGGGVFSRSLKSIKIGPQMQEVLGITSASLDPSALIVAILKSPADLIWFGGIGTYLKAASEPNNTVGDPANDANRINAEDVRARVVGEGANLGVTQAARIVFSLKGGRINTDFIDNSAGVDCSDHEVNIKIALNAEVAGGVLTMPKRNALLVKMTDQVAELVLEDNRLQTLALSIAERGGAPAIPSLVRLIETFESSGRLDRAVEGLPVNEILNRRAQEGAGFTRPELAVLLATAKLALQDAIENSEVALDPAMAPELLTAFPVQMRKNAHADAIAHHRLRGEIVATKIANRLINRLGLTHPFELAEEEGAALGDIAAAFVVVEQLYNLGDLWASIDAADTSESARLMLFEQVAVEVRAQMADLLRNAISGRSVGEAVKALAPSIALLDQGTGDLIRDELRTQSRDFERRLTEAGAPKKLVDRVVHLAELDGAIGLASLAGRAGVETVALTQAFTQLGAALGLDWAQGTAMRLQPIDPWERLLIASLARDFQQMRLEFLAREAGSPEKHVTDWLTTHANRVAQFRHLIDRARIVALPSAAMLAQIAGQARVLLGR</sequence>
<dbReference type="PIRSF" id="PIRSF036761">
    <property type="entry name" value="GDH_Mll4104"/>
    <property type="match status" value="1"/>
</dbReference>
<evidence type="ECO:0000313" key="7">
    <source>
        <dbReference type="EMBL" id="AYJ86810.1"/>
    </source>
</evidence>
<dbReference type="InterPro" id="IPR049058">
    <property type="entry name" value="NAD_Glu_DH_HM2"/>
</dbReference>
<dbReference type="PANTHER" id="PTHR43403">
    <property type="entry name" value="NAD-SPECIFIC GLUTAMATE DEHYDROGENASE"/>
    <property type="match status" value="1"/>
</dbReference>
<gene>
    <name evidence="7" type="ORF">D3Y57_13680</name>
</gene>
<evidence type="ECO:0000259" key="5">
    <source>
        <dbReference type="Pfam" id="PF21076"/>
    </source>
</evidence>
<dbReference type="Pfam" id="PF21077">
    <property type="entry name" value="GDH_ACT3"/>
    <property type="match status" value="1"/>
</dbReference>
<dbReference type="GO" id="GO:0004069">
    <property type="term" value="F:L-aspartate:2-oxoglutarate aminotransferase activity"/>
    <property type="evidence" value="ECO:0007669"/>
    <property type="project" value="InterPro"/>
</dbReference>
<dbReference type="Pfam" id="PF05088">
    <property type="entry name" value="Bac_GDH_CD"/>
    <property type="match status" value="1"/>
</dbReference>
<evidence type="ECO:0000259" key="4">
    <source>
        <dbReference type="Pfam" id="PF21075"/>
    </source>
</evidence>
<feature type="domain" description="NAD-glutamate dehydrogenase N-terminal ACT1" evidence="4">
    <location>
        <begin position="73"/>
        <end position="152"/>
    </location>
</feature>
<evidence type="ECO:0000313" key="8">
    <source>
        <dbReference type="Proteomes" id="UP000276254"/>
    </source>
</evidence>